<organism evidence="4 5">
    <name type="scientific">Owenia fusiformis</name>
    <name type="common">Polychaete worm</name>
    <dbReference type="NCBI Taxonomy" id="6347"/>
    <lineage>
        <taxon>Eukaryota</taxon>
        <taxon>Metazoa</taxon>
        <taxon>Spiralia</taxon>
        <taxon>Lophotrochozoa</taxon>
        <taxon>Annelida</taxon>
        <taxon>Polychaeta</taxon>
        <taxon>Sedentaria</taxon>
        <taxon>Canalipalpata</taxon>
        <taxon>Sabellida</taxon>
        <taxon>Oweniida</taxon>
        <taxon>Oweniidae</taxon>
        <taxon>Owenia</taxon>
    </lineage>
</organism>
<dbReference type="PROSITE" id="PS50280">
    <property type="entry name" value="SET"/>
    <property type="match status" value="1"/>
</dbReference>
<keyword evidence="2" id="KW-0804">Transcription</keyword>
<proteinExistence type="predicted"/>
<gene>
    <name evidence="4" type="ORF">OFUS_LOCUS10561</name>
</gene>
<feature type="region of interest" description="Disordered" evidence="3">
    <location>
        <begin position="241"/>
        <end position="268"/>
    </location>
</feature>
<dbReference type="OrthoDB" id="9998363at2759"/>
<dbReference type="InterPro" id="IPR013087">
    <property type="entry name" value="Znf_C2H2_type"/>
</dbReference>
<evidence type="ECO:0000313" key="4">
    <source>
        <dbReference type="EMBL" id="CAH1784349.1"/>
    </source>
</evidence>
<dbReference type="Gene3D" id="2.170.270.10">
    <property type="entry name" value="SET domain"/>
    <property type="match status" value="1"/>
</dbReference>
<dbReference type="PROSITE" id="PS00028">
    <property type="entry name" value="ZINC_FINGER_C2H2_1"/>
    <property type="match status" value="3"/>
</dbReference>
<accession>A0A8J1T795</accession>
<feature type="region of interest" description="Disordered" evidence="3">
    <location>
        <begin position="196"/>
        <end position="220"/>
    </location>
</feature>
<protein>
    <submittedName>
        <fullName evidence="4">Uncharacterized protein</fullName>
    </submittedName>
</protein>
<dbReference type="InterPro" id="IPR036236">
    <property type="entry name" value="Znf_C2H2_sf"/>
</dbReference>
<dbReference type="GO" id="GO:0010468">
    <property type="term" value="P:regulation of gene expression"/>
    <property type="evidence" value="ECO:0007669"/>
    <property type="project" value="TreeGrafter"/>
</dbReference>
<evidence type="ECO:0000256" key="2">
    <source>
        <dbReference type="ARBA" id="ARBA00023163"/>
    </source>
</evidence>
<dbReference type="Gene3D" id="3.30.160.60">
    <property type="entry name" value="Classic Zinc Finger"/>
    <property type="match status" value="3"/>
</dbReference>
<evidence type="ECO:0000256" key="3">
    <source>
        <dbReference type="SAM" id="MobiDB-lite"/>
    </source>
</evidence>
<sequence length="520" mass="59111">MEETSRFGGLHPQMDNIAVRAACTIPKGSTTAPYPGPCTIGLRTSDLRVVHYVIEARSVNGEILADAERTRDWMLYVLPARDNLEQNLEAVKHISGHILFRAIREVKTGELLSVWYSEELAQEMAIPNLQKQHSTDNRKFNCLSCDKTYDYPNSLRAHIRYRCIAHSQIPKIPMQPTVLKTPTAHNDHLRRIGVLGTDGNTQLTKPEPVSPNSVSSMSPNHMPLNFSTKSAFKRLKTEDVKLDQDSSVSDANRAPIGGPPGSTQSELEVPHMSPFVEPLYRYYYYSLYPHLYQRYMVDHFEANKQTRGRPVYRPCKNDNFPTMPTPAVGMRDEDQFMADRQIPEANASFSQDAVTLPYRFPLPSDKHEPLDLLPRSLYVSKSRKGHLCIYCGKLYSRKYGLKIHLRTHTGYKPLKCKVCFRPFGDPSNLNKHIRLHAEGDTPYRCDHCGKVLVRRRDLERHIKSRHPDANFISEDVNSKGVYNVSNATDDNTAVNKISICENTFGIDIEGDDRDAEIEVV</sequence>
<dbReference type="SMART" id="SM00355">
    <property type="entry name" value="ZnF_C2H2"/>
    <property type="match status" value="4"/>
</dbReference>
<dbReference type="Pfam" id="PF21549">
    <property type="entry name" value="PRDM2_PR"/>
    <property type="match status" value="1"/>
</dbReference>
<dbReference type="Proteomes" id="UP000749559">
    <property type="component" value="Unassembled WGS sequence"/>
</dbReference>
<dbReference type="GO" id="GO:0005634">
    <property type="term" value="C:nucleus"/>
    <property type="evidence" value="ECO:0007669"/>
    <property type="project" value="TreeGrafter"/>
</dbReference>
<dbReference type="PANTHER" id="PTHR16515:SF21">
    <property type="entry name" value="PR DOMAIN ZINC FINGER PROTEIN 13"/>
    <property type="match status" value="1"/>
</dbReference>
<name>A0A8J1T795_OWEFU</name>
<dbReference type="SUPFAM" id="SSF57667">
    <property type="entry name" value="beta-beta-alpha zinc fingers"/>
    <property type="match status" value="2"/>
</dbReference>
<dbReference type="InterPro" id="IPR001214">
    <property type="entry name" value="SET_dom"/>
</dbReference>
<dbReference type="Pfam" id="PF00096">
    <property type="entry name" value="zf-C2H2"/>
    <property type="match status" value="3"/>
</dbReference>
<feature type="compositionally biased region" description="Low complexity" evidence="3">
    <location>
        <begin position="206"/>
        <end position="220"/>
    </location>
</feature>
<dbReference type="PANTHER" id="PTHR16515">
    <property type="entry name" value="PR DOMAIN ZINC FINGER PROTEIN"/>
    <property type="match status" value="1"/>
</dbReference>
<dbReference type="InterPro" id="IPR046341">
    <property type="entry name" value="SET_dom_sf"/>
</dbReference>
<dbReference type="FunFam" id="3.30.160.60:FF:000616">
    <property type="entry name" value="PR domain zinc finger protein 13"/>
    <property type="match status" value="1"/>
</dbReference>
<evidence type="ECO:0000313" key="5">
    <source>
        <dbReference type="Proteomes" id="UP000749559"/>
    </source>
</evidence>
<evidence type="ECO:0000256" key="1">
    <source>
        <dbReference type="ARBA" id="ARBA00023015"/>
    </source>
</evidence>
<keyword evidence="1" id="KW-0805">Transcription regulation</keyword>
<dbReference type="InterPro" id="IPR050331">
    <property type="entry name" value="Zinc_finger"/>
</dbReference>
<dbReference type="PROSITE" id="PS50157">
    <property type="entry name" value="ZINC_FINGER_C2H2_2"/>
    <property type="match status" value="4"/>
</dbReference>
<dbReference type="EMBL" id="CAIIXF020000005">
    <property type="protein sequence ID" value="CAH1784349.1"/>
    <property type="molecule type" value="Genomic_DNA"/>
</dbReference>
<comment type="caution">
    <text evidence="4">The sequence shown here is derived from an EMBL/GenBank/DDBJ whole genome shotgun (WGS) entry which is preliminary data.</text>
</comment>
<dbReference type="AlphaFoldDB" id="A0A8J1T795"/>
<keyword evidence="5" id="KW-1185">Reference proteome</keyword>
<reference evidence="4" key="1">
    <citation type="submission" date="2022-03" db="EMBL/GenBank/DDBJ databases">
        <authorList>
            <person name="Martin C."/>
        </authorList>
    </citation>
    <scope>NUCLEOTIDE SEQUENCE</scope>
</reference>